<evidence type="ECO:0000313" key="3">
    <source>
        <dbReference type="Proteomes" id="UP001548832"/>
    </source>
</evidence>
<dbReference type="RefSeq" id="WP_354457586.1">
    <property type="nucleotide sequence ID" value="NZ_JBEWSZ010000001.1"/>
</dbReference>
<evidence type="ECO:0008006" key="4">
    <source>
        <dbReference type="Google" id="ProtNLM"/>
    </source>
</evidence>
<name>A0ABV2D654_9HYPH</name>
<keyword evidence="3" id="KW-1185">Reference proteome</keyword>
<sequence>MVLSSALVVALPSVAPAVAAPDQAYTLIKSGDFWGMCHDRELDICKERDCTNYLLGQIDAAVTLAARQGPKLCMDFGERIPTLIDQVLDHVPADMPDDQEITPAIQAAILKALTC</sequence>
<protein>
    <recommendedName>
        <fullName evidence="4">Rap1a immunity protein domain-containing protein</fullName>
    </recommendedName>
</protein>
<gene>
    <name evidence="2" type="ORF">ABVQ20_00715</name>
</gene>
<proteinExistence type="predicted"/>
<accession>A0ABV2D654</accession>
<dbReference type="Proteomes" id="UP001548832">
    <property type="component" value="Unassembled WGS sequence"/>
</dbReference>
<comment type="caution">
    <text evidence="2">The sequence shown here is derived from an EMBL/GenBank/DDBJ whole genome shotgun (WGS) entry which is preliminary data.</text>
</comment>
<keyword evidence="1" id="KW-0732">Signal</keyword>
<organism evidence="2 3">
    <name type="scientific">Mesorhizobium shangrilense</name>
    <dbReference type="NCBI Taxonomy" id="460060"/>
    <lineage>
        <taxon>Bacteria</taxon>
        <taxon>Pseudomonadati</taxon>
        <taxon>Pseudomonadota</taxon>
        <taxon>Alphaproteobacteria</taxon>
        <taxon>Hyphomicrobiales</taxon>
        <taxon>Phyllobacteriaceae</taxon>
        <taxon>Mesorhizobium</taxon>
    </lineage>
</organism>
<reference evidence="2 3" key="1">
    <citation type="submission" date="2024-06" db="EMBL/GenBank/DDBJ databases">
        <authorList>
            <person name="Kim D.-U."/>
        </authorList>
    </citation>
    <scope>NUCLEOTIDE SEQUENCE [LARGE SCALE GENOMIC DNA]</scope>
    <source>
        <strain evidence="2 3">KACC15460</strain>
    </source>
</reference>
<evidence type="ECO:0000256" key="1">
    <source>
        <dbReference type="SAM" id="SignalP"/>
    </source>
</evidence>
<feature type="chain" id="PRO_5045139051" description="Rap1a immunity protein domain-containing protein" evidence="1">
    <location>
        <begin position="20"/>
        <end position="115"/>
    </location>
</feature>
<dbReference type="EMBL" id="JBEWSZ010000001">
    <property type="protein sequence ID" value="MET2825492.1"/>
    <property type="molecule type" value="Genomic_DNA"/>
</dbReference>
<evidence type="ECO:0000313" key="2">
    <source>
        <dbReference type="EMBL" id="MET2825492.1"/>
    </source>
</evidence>
<feature type="signal peptide" evidence="1">
    <location>
        <begin position="1"/>
        <end position="19"/>
    </location>
</feature>